<dbReference type="HOGENOM" id="CLU_1152281_0_0_1"/>
<name>U9UHM7_RHIID</name>
<dbReference type="EMBL" id="KI278504">
    <property type="protein sequence ID" value="ESA19172.1"/>
    <property type="molecule type" value="Genomic_DNA"/>
</dbReference>
<protein>
    <submittedName>
        <fullName evidence="1">Uncharacterized protein</fullName>
    </submittedName>
</protein>
<reference evidence="1" key="1">
    <citation type="submission" date="2013-07" db="EMBL/GenBank/DDBJ databases">
        <title>The genome of an arbuscular mycorrhizal fungus provides insights into the evolution of the oldest plant symbiosis.</title>
        <authorList>
            <consortium name="DOE Joint Genome Institute"/>
            <person name="Tisserant E."/>
            <person name="Malbreil M."/>
            <person name="Kuo A."/>
            <person name="Kohler A."/>
            <person name="Symeonidi A."/>
            <person name="Balestrini R."/>
            <person name="Charron P."/>
            <person name="Duensing N."/>
            <person name="Frei-dit-Frey N."/>
            <person name="Gianinazzi-Pearson V."/>
            <person name="Gilbert B."/>
            <person name="Handa Y."/>
            <person name="Hijri M."/>
            <person name="Kaul R."/>
            <person name="Kawaguchi M."/>
            <person name="Krajinski F."/>
            <person name="Lammers P."/>
            <person name="Lapierre D."/>
            <person name="Masclaux F.G."/>
            <person name="Murat C."/>
            <person name="Morin E."/>
            <person name="Ndikumana S."/>
            <person name="Pagni M."/>
            <person name="Petitpierre D."/>
            <person name="Requena N."/>
            <person name="Rosikiewicz P."/>
            <person name="Riley R."/>
            <person name="Saito K."/>
            <person name="San Clemente H."/>
            <person name="Shapiro H."/>
            <person name="van Tuinen D."/>
            <person name="Becard G."/>
            <person name="Bonfante P."/>
            <person name="Paszkowski U."/>
            <person name="Shachar-Hill Y."/>
            <person name="Young J.P."/>
            <person name="Sanders I.R."/>
            <person name="Henrissat B."/>
            <person name="Rensing S.A."/>
            <person name="Grigoriev I.V."/>
            <person name="Corradi N."/>
            <person name="Roux C."/>
            <person name="Martin F."/>
        </authorList>
    </citation>
    <scope>NUCLEOTIDE SEQUENCE</scope>
    <source>
        <strain evidence="1">DAOM 197198</strain>
    </source>
</reference>
<proteinExistence type="predicted"/>
<accession>U9UHM7</accession>
<dbReference type="VEuPathDB" id="FungiDB:RhiirFUN_014551"/>
<dbReference type="AlphaFoldDB" id="U9UHM7"/>
<sequence>MSQIISLRKLIITEFIPENKDMKFSFRHMKPFRYGNTKVPPLKTPKFSPENIMKILTELRDRILTTVDISKELIDLISVQKNLKNLYMLQLRYEFILNTNLSNLQELKLYCNNYDLWIFNYDLVFDRFKNSNDRECYEKAFTNLNNYLSTNRLNEFLENNGRNKRSVLRNFFKAFPFLESIRICYHDLNSMRNSYLTKTSLVPEELELLLESWKSRVPQKPLSLVITGYHTFIENDGNIKE</sequence>
<organism evidence="1">
    <name type="scientific">Rhizophagus irregularis (strain DAOM 181602 / DAOM 197198 / MUCL 43194)</name>
    <name type="common">Arbuscular mycorrhizal fungus</name>
    <name type="synonym">Glomus intraradices</name>
    <dbReference type="NCBI Taxonomy" id="747089"/>
    <lineage>
        <taxon>Eukaryota</taxon>
        <taxon>Fungi</taxon>
        <taxon>Fungi incertae sedis</taxon>
        <taxon>Mucoromycota</taxon>
        <taxon>Glomeromycotina</taxon>
        <taxon>Glomeromycetes</taxon>
        <taxon>Glomerales</taxon>
        <taxon>Glomeraceae</taxon>
        <taxon>Rhizophagus</taxon>
    </lineage>
</organism>
<evidence type="ECO:0000313" key="1">
    <source>
        <dbReference type="EMBL" id="ESA19172.1"/>
    </source>
</evidence>
<gene>
    <name evidence="1" type="ORF">GLOINDRAFT_93013</name>
</gene>